<evidence type="ECO:0000256" key="8">
    <source>
        <dbReference type="ARBA" id="ARBA00022694"/>
    </source>
</evidence>
<feature type="region of interest" description="Disordered" evidence="12">
    <location>
        <begin position="440"/>
        <end position="464"/>
    </location>
</feature>
<proteinExistence type="inferred from homology"/>
<evidence type="ECO:0000256" key="1">
    <source>
        <dbReference type="ARBA" id="ARBA00004123"/>
    </source>
</evidence>
<comment type="similarity">
    <text evidence="4">Belongs to the WD repeat ELP2 family.</text>
</comment>
<dbReference type="Gene3D" id="2.130.10.10">
    <property type="entry name" value="YVTN repeat-like/Quinoprotein amine dehydrogenase"/>
    <property type="match status" value="1"/>
</dbReference>
<evidence type="ECO:0000256" key="10">
    <source>
        <dbReference type="ARBA" id="ARBA00023242"/>
    </source>
</evidence>
<evidence type="ECO:0000256" key="2">
    <source>
        <dbReference type="ARBA" id="ARBA00004496"/>
    </source>
</evidence>
<dbReference type="Pfam" id="PF00400">
    <property type="entry name" value="WD40"/>
    <property type="match status" value="2"/>
</dbReference>
<evidence type="ECO:0000313" key="13">
    <source>
        <dbReference type="EMBL" id="TFK95407.1"/>
    </source>
</evidence>
<dbReference type="EMBL" id="ML178887">
    <property type="protein sequence ID" value="TFK95407.1"/>
    <property type="molecule type" value="Genomic_DNA"/>
</dbReference>
<evidence type="ECO:0000256" key="4">
    <source>
        <dbReference type="ARBA" id="ARBA00005881"/>
    </source>
</evidence>
<keyword evidence="8" id="KW-0819">tRNA processing</keyword>
<accession>A0A5C3Q2N7</accession>
<keyword evidence="10" id="KW-0539">Nucleus</keyword>
<sequence>MASSSASASSSQSTVLPTITIQHTFTEVLNDVHSGKVPSEKFWVSIYKQGQESVHARILAELDEADRDLVVLQSPDVSFEGRGREFSVSCEKMGLAKTRVLVPIQTYVDSDRADRHERITALAIAPTRTHYATGGLAGDLFIYPILPPKAAFKVYHDPASSFTESEPYARSTSHLSTVTSLAFFPSSKVLLTTSGDFSLSIFPAGDKSSQPATPKVAKIAPARTLKAHTRAVNDSAMIGLGKQVVSAGADGTVRVWDVGKGESVHGIWGDSEVVAVEVTSCSTAVWAHEGTKLLIYAALATGTVAVYSILTPTDMDLSRMTSQRTGTTERPSGGGLLTCMAMSEHFTSTSHHQIVATGFSTGLISLYQASMSGEITATPFAQARRGTETTRIESMAFLPFPATYDHIASASREMKAKLVVGAADGTTCVLAISLPAYPSTNANDTTTTDDGDTTTVDDNTATYDSSPSTVDVDISLEAELAGTDCDAVYIVRVVPTDSLLPGDEVEIWTGSDNGVVRRYLYPV</sequence>
<dbReference type="SMART" id="SM00320">
    <property type="entry name" value="WD40"/>
    <property type="match status" value="3"/>
</dbReference>
<dbReference type="PROSITE" id="PS50082">
    <property type="entry name" value="WD_REPEATS_2"/>
    <property type="match status" value="1"/>
</dbReference>
<name>A0A5C3Q2N7_9AGAR</name>
<dbReference type="GO" id="GO:0002098">
    <property type="term" value="P:tRNA wobble uridine modification"/>
    <property type="evidence" value="ECO:0007669"/>
    <property type="project" value="InterPro"/>
</dbReference>
<dbReference type="AlphaFoldDB" id="A0A5C3Q2N7"/>
<feature type="compositionally biased region" description="Low complexity" evidence="12">
    <location>
        <begin position="453"/>
        <end position="464"/>
    </location>
</feature>
<dbReference type="InterPro" id="IPR019775">
    <property type="entry name" value="WD40_repeat_CS"/>
</dbReference>
<dbReference type="GO" id="GO:0033588">
    <property type="term" value="C:elongator holoenzyme complex"/>
    <property type="evidence" value="ECO:0007669"/>
    <property type="project" value="InterPro"/>
</dbReference>
<dbReference type="InterPro" id="IPR001680">
    <property type="entry name" value="WD40_rpt"/>
</dbReference>
<evidence type="ECO:0000313" key="14">
    <source>
        <dbReference type="Proteomes" id="UP000305067"/>
    </source>
</evidence>
<dbReference type="GO" id="GO:0005634">
    <property type="term" value="C:nucleus"/>
    <property type="evidence" value="ECO:0007669"/>
    <property type="project" value="UniProtKB-SubCell"/>
</dbReference>
<dbReference type="PROSITE" id="PS50294">
    <property type="entry name" value="WD_REPEATS_REGION"/>
    <property type="match status" value="1"/>
</dbReference>
<comment type="subcellular location">
    <subcellularLocation>
        <location evidence="2">Cytoplasm</location>
    </subcellularLocation>
    <subcellularLocation>
        <location evidence="1">Nucleus</location>
    </subcellularLocation>
</comment>
<dbReference type="InterPro" id="IPR036322">
    <property type="entry name" value="WD40_repeat_dom_sf"/>
</dbReference>
<protein>
    <recommendedName>
        <fullName evidence="5">Elongator complex protein 2</fullName>
    </recommendedName>
</protein>
<reference evidence="13 14" key="1">
    <citation type="journal article" date="2019" name="Nat. Ecol. Evol.">
        <title>Megaphylogeny resolves global patterns of mushroom evolution.</title>
        <authorList>
            <person name="Varga T."/>
            <person name="Krizsan K."/>
            <person name="Foldi C."/>
            <person name="Dima B."/>
            <person name="Sanchez-Garcia M."/>
            <person name="Sanchez-Ramirez S."/>
            <person name="Szollosi G.J."/>
            <person name="Szarkandi J.G."/>
            <person name="Papp V."/>
            <person name="Albert L."/>
            <person name="Andreopoulos W."/>
            <person name="Angelini C."/>
            <person name="Antonin V."/>
            <person name="Barry K.W."/>
            <person name="Bougher N.L."/>
            <person name="Buchanan P."/>
            <person name="Buyck B."/>
            <person name="Bense V."/>
            <person name="Catcheside P."/>
            <person name="Chovatia M."/>
            <person name="Cooper J."/>
            <person name="Damon W."/>
            <person name="Desjardin D."/>
            <person name="Finy P."/>
            <person name="Geml J."/>
            <person name="Haridas S."/>
            <person name="Hughes K."/>
            <person name="Justo A."/>
            <person name="Karasinski D."/>
            <person name="Kautmanova I."/>
            <person name="Kiss B."/>
            <person name="Kocsube S."/>
            <person name="Kotiranta H."/>
            <person name="LaButti K.M."/>
            <person name="Lechner B.E."/>
            <person name="Liimatainen K."/>
            <person name="Lipzen A."/>
            <person name="Lukacs Z."/>
            <person name="Mihaltcheva S."/>
            <person name="Morgado L.N."/>
            <person name="Niskanen T."/>
            <person name="Noordeloos M.E."/>
            <person name="Ohm R.A."/>
            <person name="Ortiz-Santana B."/>
            <person name="Ovrebo C."/>
            <person name="Racz N."/>
            <person name="Riley R."/>
            <person name="Savchenko A."/>
            <person name="Shiryaev A."/>
            <person name="Soop K."/>
            <person name="Spirin V."/>
            <person name="Szebenyi C."/>
            <person name="Tomsovsky M."/>
            <person name="Tulloss R.E."/>
            <person name="Uehling J."/>
            <person name="Grigoriev I.V."/>
            <person name="Vagvolgyi C."/>
            <person name="Papp T."/>
            <person name="Martin F.M."/>
            <person name="Miettinen O."/>
            <person name="Hibbett D.S."/>
            <person name="Nagy L.G."/>
        </authorList>
    </citation>
    <scope>NUCLEOTIDE SEQUENCE [LARGE SCALE GENOMIC DNA]</scope>
    <source>
        <strain evidence="13 14">CBS 309.79</strain>
    </source>
</reference>
<dbReference type="InterPro" id="IPR037289">
    <property type="entry name" value="Elp2"/>
</dbReference>
<dbReference type="OrthoDB" id="10257301at2759"/>
<dbReference type="PANTHER" id="PTHR44111:SF1">
    <property type="entry name" value="ELONGATOR COMPLEX PROTEIN 2"/>
    <property type="match status" value="1"/>
</dbReference>
<keyword evidence="9" id="KW-0677">Repeat</keyword>
<evidence type="ECO:0000256" key="7">
    <source>
        <dbReference type="ARBA" id="ARBA00022574"/>
    </source>
</evidence>
<dbReference type="SUPFAM" id="SSF50978">
    <property type="entry name" value="WD40 repeat-like"/>
    <property type="match status" value="1"/>
</dbReference>
<gene>
    <name evidence="13" type="ORF">BDV98DRAFT_608977</name>
</gene>
<evidence type="ECO:0000256" key="9">
    <source>
        <dbReference type="ARBA" id="ARBA00022737"/>
    </source>
</evidence>
<keyword evidence="6" id="KW-0963">Cytoplasm</keyword>
<dbReference type="PANTHER" id="PTHR44111">
    <property type="entry name" value="ELONGATOR COMPLEX PROTEIN 2"/>
    <property type="match status" value="1"/>
</dbReference>
<feature type="repeat" description="WD" evidence="11">
    <location>
        <begin position="225"/>
        <end position="266"/>
    </location>
</feature>
<keyword evidence="7 11" id="KW-0853">WD repeat</keyword>
<dbReference type="PROSITE" id="PS00678">
    <property type="entry name" value="WD_REPEATS_1"/>
    <property type="match status" value="1"/>
</dbReference>
<evidence type="ECO:0000256" key="5">
    <source>
        <dbReference type="ARBA" id="ARBA00020267"/>
    </source>
</evidence>
<evidence type="ECO:0000256" key="3">
    <source>
        <dbReference type="ARBA" id="ARBA00005043"/>
    </source>
</evidence>
<evidence type="ECO:0000256" key="12">
    <source>
        <dbReference type="SAM" id="MobiDB-lite"/>
    </source>
</evidence>
<comment type="pathway">
    <text evidence="3">tRNA modification; 5-methoxycarbonylmethyl-2-thiouridine-tRNA biosynthesis.</text>
</comment>
<evidence type="ECO:0000256" key="6">
    <source>
        <dbReference type="ARBA" id="ARBA00022490"/>
    </source>
</evidence>
<evidence type="ECO:0000256" key="11">
    <source>
        <dbReference type="PROSITE-ProRule" id="PRU00221"/>
    </source>
</evidence>
<keyword evidence="14" id="KW-1185">Reference proteome</keyword>
<dbReference type="GO" id="GO:0005737">
    <property type="term" value="C:cytoplasm"/>
    <property type="evidence" value="ECO:0007669"/>
    <property type="project" value="UniProtKB-SubCell"/>
</dbReference>
<dbReference type="STRING" id="1884261.A0A5C3Q2N7"/>
<dbReference type="InterPro" id="IPR015943">
    <property type="entry name" value="WD40/YVTN_repeat-like_dom_sf"/>
</dbReference>
<organism evidence="13 14">
    <name type="scientific">Pterulicium gracile</name>
    <dbReference type="NCBI Taxonomy" id="1884261"/>
    <lineage>
        <taxon>Eukaryota</taxon>
        <taxon>Fungi</taxon>
        <taxon>Dikarya</taxon>
        <taxon>Basidiomycota</taxon>
        <taxon>Agaricomycotina</taxon>
        <taxon>Agaricomycetes</taxon>
        <taxon>Agaricomycetidae</taxon>
        <taxon>Agaricales</taxon>
        <taxon>Pleurotineae</taxon>
        <taxon>Pterulaceae</taxon>
        <taxon>Pterulicium</taxon>
    </lineage>
</organism>
<dbReference type="Proteomes" id="UP000305067">
    <property type="component" value="Unassembled WGS sequence"/>
</dbReference>